<accession>A0A6B8KF56</accession>
<evidence type="ECO:0000313" key="16">
    <source>
        <dbReference type="Proteomes" id="UP000309061"/>
    </source>
</evidence>
<dbReference type="FunFam" id="3.40.50.12780:FF:000019">
    <property type="entry name" value="Long-chain fatty acid transporter"/>
    <property type="match status" value="1"/>
</dbReference>
<dbReference type="GO" id="GO:0005324">
    <property type="term" value="F:long-chain fatty acid transmembrane transporter activity"/>
    <property type="evidence" value="ECO:0007669"/>
    <property type="project" value="TreeGrafter"/>
</dbReference>
<dbReference type="GO" id="GO:0005886">
    <property type="term" value="C:plasma membrane"/>
    <property type="evidence" value="ECO:0007669"/>
    <property type="project" value="UniProtKB-SubCell"/>
</dbReference>
<keyword evidence="4" id="KW-1003">Cell membrane</keyword>
<dbReference type="Pfam" id="PF00501">
    <property type="entry name" value="AMP-binding"/>
    <property type="match status" value="1"/>
</dbReference>
<keyword evidence="12" id="KW-0576">Peroxisome</keyword>
<dbReference type="GO" id="GO:0044539">
    <property type="term" value="P:long-chain fatty acid import into cell"/>
    <property type="evidence" value="ECO:0007669"/>
    <property type="project" value="TreeGrafter"/>
</dbReference>
<reference evidence="15 16" key="1">
    <citation type="submission" date="2019-11" db="EMBL/GenBank/DDBJ databases">
        <title>The genome sequence of Methylocystis heyeri.</title>
        <authorList>
            <person name="Oshkin I.Y."/>
            <person name="Miroshnikov K."/>
            <person name="Dedysh S.N."/>
        </authorList>
    </citation>
    <scope>NUCLEOTIDE SEQUENCE [LARGE SCALE GENOMIC DNA]</scope>
    <source>
        <strain evidence="15 16">H2</strain>
    </source>
</reference>
<keyword evidence="10" id="KW-0445">Lipid transport</keyword>
<gene>
    <name evidence="15" type="ORF">H2LOC_016185</name>
</gene>
<dbReference type="RefSeq" id="WP_136497948.1">
    <property type="nucleotide sequence ID" value="NZ_CP046052.1"/>
</dbReference>
<evidence type="ECO:0000256" key="10">
    <source>
        <dbReference type="ARBA" id="ARBA00023055"/>
    </source>
</evidence>
<feature type="domain" description="AMP-dependent synthetase/ligase" evidence="14">
    <location>
        <begin position="46"/>
        <end position="366"/>
    </location>
</feature>
<dbReference type="Gene3D" id="3.40.50.12780">
    <property type="entry name" value="N-terminal domain of ligase-like"/>
    <property type="match status" value="1"/>
</dbReference>
<dbReference type="PROSITE" id="PS00455">
    <property type="entry name" value="AMP_BINDING"/>
    <property type="match status" value="1"/>
</dbReference>
<keyword evidence="11" id="KW-0472">Membrane</keyword>
<evidence type="ECO:0000256" key="7">
    <source>
        <dbReference type="ARBA" id="ARBA00022741"/>
    </source>
</evidence>
<comment type="similarity">
    <text evidence="2">Belongs to the ATP-dependent AMP-binding enzyme family.</text>
</comment>
<evidence type="ECO:0000256" key="11">
    <source>
        <dbReference type="ARBA" id="ARBA00023136"/>
    </source>
</evidence>
<evidence type="ECO:0000256" key="3">
    <source>
        <dbReference type="ARBA" id="ARBA00022448"/>
    </source>
</evidence>
<dbReference type="OrthoDB" id="7315605at2"/>
<dbReference type="InterPro" id="IPR045851">
    <property type="entry name" value="AMP-bd_C_sf"/>
</dbReference>
<name>A0A6B8KF56_9HYPH</name>
<keyword evidence="16" id="KW-1185">Reference proteome</keyword>
<dbReference type="KEGG" id="mhey:H2LOC_016185"/>
<evidence type="ECO:0000259" key="14">
    <source>
        <dbReference type="Pfam" id="PF00501"/>
    </source>
</evidence>
<dbReference type="NCBIfam" id="NF006134">
    <property type="entry name" value="PRK08279.1"/>
    <property type="match status" value="1"/>
</dbReference>
<keyword evidence="9" id="KW-1133">Transmembrane helix</keyword>
<comment type="subcellular location">
    <subcellularLocation>
        <location evidence="1">Cell membrane</location>
        <topology evidence="1">Multi-pass membrane protein</topology>
    </subcellularLocation>
    <subcellularLocation>
        <location evidence="13">Peroxisome membrane</location>
    </subcellularLocation>
</comment>
<dbReference type="SUPFAM" id="SSF56801">
    <property type="entry name" value="Acetyl-CoA synthetase-like"/>
    <property type="match status" value="1"/>
</dbReference>
<evidence type="ECO:0000256" key="13">
    <source>
        <dbReference type="ARBA" id="ARBA00046271"/>
    </source>
</evidence>
<dbReference type="GO" id="GO:0005524">
    <property type="term" value="F:ATP binding"/>
    <property type="evidence" value="ECO:0007669"/>
    <property type="project" value="UniProtKB-KW"/>
</dbReference>
<dbReference type="InterPro" id="IPR020845">
    <property type="entry name" value="AMP-binding_CS"/>
</dbReference>
<keyword evidence="8" id="KW-0067">ATP-binding</keyword>
<dbReference type="Gene3D" id="3.30.300.30">
    <property type="match status" value="1"/>
</dbReference>
<keyword evidence="3" id="KW-0813">Transport</keyword>
<organism evidence="15 16">
    <name type="scientific">Methylocystis heyeri</name>
    <dbReference type="NCBI Taxonomy" id="391905"/>
    <lineage>
        <taxon>Bacteria</taxon>
        <taxon>Pseudomonadati</taxon>
        <taxon>Pseudomonadota</taxon>
        <taxon>Alphaproteobacteria</taxon>
        <taxon>Hyphomicrobiales</taxon>
        <taxon>Methylocystaceae</taxon>
        <taxon>Methylocystis</taxon>
    </lineage>
</organism>
<dbReference type="EMBL" id="CP046052">
    <property type="protein sequence ID" value="QGM47104.1"/>
    <property type="molecule type" value="Genomic_DNA"/>
</dbReference>
<dbReference type="AlphaFoldDB" id="A0A6B8KF56"/>
<evidence type="ECO:0000256" key="5">
    <source>
        <dbReference type="ARBA" id="ARBA00022598"/>
    </source>
</evidence>
<evidence type="ECO:0000256" key="12">
    <source>
        <dbReference type="ARBA" id="ARBA00023140"/>
    </source>
</evidence>
<evidence type="ECO:0000256" key="2">
    <source>
        <dbReference type="ARBA" id="ARBA00006432"/>
    </source>
</evidence>
<evidence type="ECO:0000256" key="1">
    <source>
        <dbReference type="ARBA" id="ARBA00004651"/>
    </source>
</evidence>
<sequence>MNGFHMDGATTKAGSEKRSVNKDWLRALQLTAAVEADQSRILGVAFEEVARDRGDAAAVIDNDESLSFAQFAARANRYARWGLARGLGRNDVVALLMGNRADYAAIWLGLTRIGVVVALLNGNLPAPSLAHCLGEAKACCIIADQEHFEAACAAAGLADPSPEIVTFEEGSAVQGGLRKEVAKLSGEALGPSEEREVVLSDRALYIFTSGTTGLPKAAVVTHRRLMNWSLWFSGLADAGPADRMYNCLPMYHSVGGVVAVWSTLLAGGSVVLRPRFSASNFWRDVAEQQCTMFQYIGELCRYLLTAPDREAQQRHKLRLALGNGLRGDIWTPFQSRFGIPRIIEFYAATESNFSLYNVEGEPGAIGRVPAFLAQRFPVALVAFDEGADAPARGADGRCIRCATDEPGEAIARIDLERGSAAAFDGYVNRKDSEKKILRDVFEPGDLWMRSGDLMRKDARGFYFFVDRIGDSFRWKGENVSTFEVAQYLRSFGGVLDAAVYGVAVPGREGRAGMAALAVEGLVDFAALARHMEASLPVYARPLFLRLGGRLEMTGTFKHKAQALAAEGFDPRRIGDPLYFAAPGTRDYVRLDKALYDRICSGDIRL</sequence>
<dbReference type="Proteomes" id="UP000309061">
    <property type="component" value="Chromosome"/>
</dbReference>
<dbReference type="InterPro" id="IPR042099">
    <property type="entry name" value="ANL_N_sf"/>
</dbReference>
<protein>
    <submittedName>
        <fullName evidence="15">Long-chain-acyl-CoA synthetase</fullName>
    </submittedName>
</protein>
<keyword evidence="6" id="KW-0812">Transmembrane</keyword>
<evidence type="ECO:0000256" key="6">
    <source>
        <dbReference type="ARBA" id="ARBA00022692"/>
    </source>
</evidence>
<evidence type="ECO:0000256" key="4">
    <source>
        <dbReference type="ARBA" id="ARBA00022475"/>
    </source>
</evidence>
<dbReference type="PANTHER" id="PTHR43107:SF15">
    <property type="entry name" value="FATTY ACID TRANSPORT PROTEIN 3, ISOFORM A"/>
    <property type="match status" value="1"/>
</dbReference>
<keyword evidence="7" id="KW-0547">Nucleotide-binding</keyword>
<dbReference type="PANTHER" id="PTHR43107">
    <property type="entry name" value="LONG-CHAIN FATTY ACID TRANSPORT PROTEIN"/>
    <property type="match status" value="1"/>
</dbReference>
<evidence type="ECO:0000313" key="15">
    <source>
        <dbReference type="EMBL" id="QGM47104.1"/>
    </source>
</evidence>
<evidence type="ECO:0000256" key="9">
    <source>
        <dbReference type="ARBA" id="ARBA00022989"/>
    </source>
</evidence>
<dbReference type="InterPro" id="IPR000873">
    <property type="entry name" value="AMP-dep_synth/lig_dom"/>
</dbReference>
<proteinExistence type="inferred from homology"/>
<keyword evidence="5" id="KW-0436">Ligase</keyword>
<evidence type="ECO:0000256" key="8">
    <source>
        <dbReference type="ARBA" id="ARBA00022840"/>
    </source>
</evidence>
<dbReference type="GO" id="GO:0004467">
    <property type="term" value="F:long-chain fatty acid-CoA ligase activity"/>
    <property type="evidence" value="ECO:0007669"/>
    <property type="project" value="TreeGrafter"/>
</dbReference>